<name>A0ACC0GGU2_9ERIC</name>
<dbReference type="EMBL" id="CM045765">
    <property type="protein sequence ID" value="KAI7999286.1"/>
    <property type="molecule type" value="Genomic_DNA"/>
</dbReference>
<evidence type="ECO:0000313" key="1">
    <source>
        <dbReference type="EMBL" id="KAI7999286.1"/>
    </source>
</evidence>
<keyword evidence="2" id="KW-1185">Reference proteome</keyword>
<reference evidence="1 2" key="1">
    <citation type="journal article" date="2022" name="Plant J.">
        <title>Chromosome-level genome of Camellia lanceoleosa provides a valuable resource for understanding genome evolution and self-incompatibility.</title>
        <authorList>
            <person name="Gong W."/>
            <person name="Xiao S."/>
            <person name="Wang L."/>
            <person name="Liao Z."/>
            <person name="Chang Y."/>
            <person name="Mo W."/>
            <person name="Hu G."/>
            <person name="Li W."/>
            <person name="Zhao G."/>
            <person name="Zhu H."/>
            <person name="Hu X."/>
            <person name="Ji K."/>
            <person name="Xiang X."/>
            <person name="Song Q."/>
            <person name="Yuan D."/>
            <person name="Jin S."/>
            <person name="Zhang L."/>
        </authorList>
    </citation>
    <scope>NUCLEOTIDE SEQUENCE [LARGE SCALE GENOMIC DNA]</scope>
    <source>
        <strain evidence="1">SQ_2022a</strain>
    </source>
</reference>
<evidence type="ECO:0000313" key="2">
    <source>
        <dbReference type="Proteomes" id="UP001060215"/>
    </source>
</evidence>
<gene>
    <name evidence="1" type="ORF">LOK49_LG09G02824</name>
</gene>
<comment type="caution">
    <text evidence="1">The sequence shown here is derived from an EMBL/GenBank/DDBJ whole genome shotgun (WGS) entry which is preliminary data.</text>
</comment>
<organism evidence="1 2">
    <name type="scientific">Camellia lanceoleosa</name>
    <dbReference type="NCBI Taxonomy" id="1840588"/>
    <lineage>
        <taxon>Eukaryota</taxon>
        <taxon>Viridiplantae</taxon>
        <taxon>Streptophyta</taxon>
        <taxon>Embryophyta</taxon>
        <taxon>Tracheophyta</taxon>
        <taxon>Spermatophyta</taxon>
        <taxon>Magnoliopsida</taxon>
        <taxon>eudicotyledons</taxon>
        <taxon>Gunneridae</taxon>
        <taxon>Pentapetalae</taxon>
        <taxon>asterids</taxon>
        <taxon>Ericales</taxon>
        <taxon>Theaceae</taxon>
        <taxon>Camellia</taxon>
    </lineage>
</organism>
<protein>
    <submittedName>
        <fullName evidence="1">Wall-associated receptor kinase-like 2</fullName>
    </submittedName>
</protein>
<dbReference type="Proteomes" id="UP001060215">
    <property type="component" value="Chromosome 8"/>
</dbReference>
<sequence>MMLTDLLDNNKKMLITQCTLTCYSSTNNISSCASASSVQCLQGDKVNLASIGNNNQSAGVGVVQTSCAYGFLVQYPAIPIPNMLDELTTGVLNKTTTHVPVLLDWIFPAWNTTVTTPTSDILHRILFLHLTGGAKLLKAGHAIAIFPPREILTFRIDVKLSKLFFLFPDPYFKEKNHRRLVISPHLLDEYAYVLGVGGIIYTIMDVEELEEWMKACLEGHPMFEALTDEELEADPVVKLLSSATEEGQKLLLWLTQTSALSYAKPGCQEYCGNVTIPYPFGIGPRNCYFDEWFSIECKNPSSSSSSNGVAPYLIKIGLEVLEISLDIRYLQVNNPVTSPNCAIINNNNNNVNSSPSDSSVDLRSSPFRFSETNNVFMAVDLNCSSNQMATFNNLASKTITQCSSSCDPNNISNNISSCNVGITRNMQYLQGYQVNLGGITNSTIQSGVQSCLYAFLVDNQTQVSMGMNTSFSEAVPTHVRAVLEWVYNTTDLGLVPDKSYSCLPSSLAYSSLSDDKCVVVQTLQCVCILPFSGNPYFSNGCRDTSIKPPKPNAGIIIGVCAGIAGGLFLLIASGWLYKVMKKRNDQKRKENFFKRNGGFLLQHKLSSTDGSEKIKLFNSKELEKATDHYHEDRILGQGGQGTVYKGMLSDGRIIAVKKSKVVNEGQVEQFINEVVILSQIVHRNIVKLLGCCLETDVPLLIYEFIPNGTLSQHIHDPNEEFPLSWEMRFRIAIEVAGALSYLHYAASIPIYHRDMKSTNILLDEKYKAKVSDFGTSTSIDVDNTHLTTRVQGTFGYLDPEYFQSSQFTDKSDVYSFGVVIVELLTGQKPISSTRTQESRSLVSYFMQSIEENHLLEILDPQILKEGRREEKIAVAHLARRCLNLNGKKRPTMKDVAIELEGIRMSHGSSTIHQHYEEVEYNSTDLIEAWDVASTSTGTFLDSSTASTFEMQSLLHNKP</sequence>
<proteinExistence type="predicted"/>
<accession>A0ACC0GGU2</accession>